<gene>
    <name evidence="1" type="ORF">SAMN05216229_11423</name>
</gene>
<name>A0A1I5WRM6_9GAMM</name>
<organism evidence="1 2">
    <name type="scientific">Geopseudomonas sagittaria</name>
    <dbReference type="NCBI Taxonomy" id="1135990"/>
    <lineage>
        <taxon>Bacteria</taxon>
        <taxon>Pseudomonadati</taxon>
        <taxon>Pseudomonadota</taxon>
        <taxon>Gammaproteobacteria</taxon>
        <taxon>Pseudomonadales</taxon>
        <taxon>Pseudomonadaceae</taxon>
        <taxon>Geopseudomonas</taxon>
    </lineage>
</organism>
<evidence type="ECO:0000313" key="1">
    <source>
        <dbReference type="EMBL" id="SFQ22452.1"/>
    </source>
</evidence>
<reference evidence="2" key="1">
    <citation type="submission" date="2016-10" db="EMBL/GenBank/DDBJ databases">
        <authorList>
            <person name="Varghese N."/>
            <person name="Submissions S."/>
        </authorList>
    </citation>
    <scope>NUCLEOTIDE SEQUENCE [LARGE SCALE GENOMIC DNA]</scope>
    <source>
        <strain evidence="2">JCM 18195</strain>
    </source>
</reference>
<keyword evidence="2" id="KW-1185">Reference proteome</keyword>
<sequence>MSRSKSSLQPAGACASYPIGYTRCLNYLIQQTDTFANWHTALRDLRARIAIARRIDRAAAGNLGDVKPVGEGVSEMRVDVGPGYRLYFTRRGEMLILLLCGGDKSSQSRDIALAKRLAGEIE</sequence>
<accession>A0A1I5WRM6</accession>
<protein>
    <submittedName>
        <fullName evidence="1">Putative addiction module killer protein</fullName>
    </submittedName>
</protein>
<dbReference type="NCBIfam" id="TIGR02683">
    <property type="entry name" value="upstrm_HI1419"/>
    <property type="match status" value="1"/>
</dbReference>
<evidence type="ECO:0000313" key="2">
    <source>
        <dbReference type="Proteomes" id="UP000243084"/>
    </source>
</evidence>
<dbReference type="PANTHER" id="PTHR41791">
    <property type="entry name" value="SSL7039 PROTEIN"/>
    <property type="match status" value="1"/>
</dbReference>
<dbReference type="AlphaFoldDB" id="A0A1I5WRM6"/>
<proteinExistence type="predicted"/>
<dbReference type="InterPro" id="IPR014056">
    <property type="entry name" value="TypeIITA-like_toxin_pred"/>
</dbReference>
<dbReference type="PANTHER" id="PTHR41791:SF1">
    <property type="entry name" value="SSL7039 PROTEIN"/>
    <property type="match status" value="1"/>
</dbReference>
<dbReference type="EMBL" id="FOXM01000014">
    <property type="protein sequence ID" value="SFQ22452.1"/>
    <property type="molecule type" value="Genomic_DNA"/>
</dbReference>
<dbReference type="Proteomes" id="UP000243084">
    <property type="component" value="Unassembled WGS sequence"/>
</dbReference>